<comment type="caution">
    <text evidence="1">The sequence shown here is derived from an EMBL/GenBank/DDBJ whole genome shotgun (WGS) entry which is preliminary data.</text>
</comment>
<dbReference type="Proteomes" id="UP000824540">
    <property type="component" value="Unassembled WGS sequence"/>
</dbReference>
<name>A0A8T2NWN9_9TELE</name>
<accession>A0A8T2NWN9</accession>
<protein>
    <submittedName>
        <fullName evidence="1">Uncharacterized protein</fullName>
    </submittedName>
</protein>
<organism evidence="1 2">
    <name type="scientific">Albula glossodonta</name>
    <name type="common">roundjaw bonefish</name>
    <dbReference type="NCBI Taxonomy" id="121402"/>
    <lineage>
        <taxon>Eukaryota</taxon>
        <taxon>Metazoa</taxon>
        <taxon>Chordata</taxon>
        <taxon>Craniata</taxon>
        <taxon>Vertebrata</taxon>
        <taxon>Euteleostomi</taxon>
        <taxon>Actinopterygii</taxon>
        <taxon>Neopterygii</taxon>
        <taxon>Teleostei</taxon>
        <taxon>Albuliformes</taxon>
        <taxon>Albulidae</taxon>
        <taxon>Albula</taxon>
    </lineage>
</organism>
<dbReference type="EMBL" id="JAFBMS010000018">
    <property type="protein sequence ID" value="KAG9345403.1"/>
    <property type="molecule type" value="Genomic_DNA"/>
</dbReference>
<sequence>MPQCCSGIVEKERERWRGKQRRERRGLVVLLFICFQLVSHTNKIEDPAMSSPFSGTDEYLPAVETQKGWRHLGGQIVTS</sequence>
<evidence type="ECO:0000313" key="1">
    <source>
        <dbReference type="EMBL" id="KAG9345403.1"/>
    </source>
</evidence>
<gene>
    <name evidence="1" type="ORF">JZ751_009950</name>
</gene>
<proteinExistence type="predicted"/>
<reference evidence="1" key="1">
    <citation type="thesis" date="2021" institute="BYU ScholarsArchive" country="Provo, UT, USA">
        <title>Applications of and Algorithms for Genome Assembly and Genomic Analyses with an Emphasis on Marine Teleosts.</title>
        <authorList>
            <person name="Pickett B.D."/>
        </authorList>
    </citation>
    <scope>NUCLEOTIDE SEQUENCE</scope>
    <source>
        <strain evidence="1">HI-2016</strain>
    </source>
</reference>
<keyword evidence="2" id="KW-1185">Reference proteome</keyword>
<dbReference type="AlphaFoldDB" id="A0A8T2NWN9"/>
<evidence type="ECO:0000313" key="2">
    <source>
        <dbReference type="Proteomes" id="UP000824540"/>
    </source>
</evidence>